<keyword evidence="9" id="KW-1185">Reference proteome</keyword>
<evidence type="ECO:0000256" key="1">
    <source>
        <dbReference type="ARBA" id="ARBA00004123"/>
    </source>
</evidence>
<gene>
    <name evidence="8" type="ORF">MANES_09G044200v8</name>
</gene>
<evidence type="ECO:0000256" key="6">
    <source>
        <dbReference type="RuleBase" id="RU367155"/>
    </source>
</evidence>
<keyword evidence="3 6" id="KW-0238">DNA-binding</keyword>
<dbReference type="SMART" id="SM00521">
    <property type="entry name" value="CBF"/>
    <property type="match status" value="1"/>
</dbReference>
<keyword evidence="4 6" id="KW-0804">Transcription</keyword>
<name>A0A2C9V990_MANES</name>
<accession>A0A2C9V990</accession>
<dbReference type="EMBL" id="CM004395">
    <property type="protein sequence ID" value="OAY40725.1"/>
    <property type="molecule type" value="Genomic_DNA"/>
</dbReference>
<evidence type="ECO:0000256" key="5">
    <source>
        <dbReference type="ARBA" id="ARBA00023242"/>
    </source>
</evidence>
<evidence type="ECO:0000256" key="2">
    <source>
        <dbReference type="ARBA" id="ARBA00023015"/>
    </source>
</evidence>
<evidence type="ECO:0000313" key="9">
    <source>
        <dbReference type="Proteomes" id="UP000091857"/>
    </source>
</evidence>
<feature type="compositionally biased region" description="Polar residues" evidence="7">
    <location>
        <begin position="243"/>
        <end position="267"/>
    </location>
</feature>
<evidence type="ECO:0000256" key="3">
    <source>
        <dbReference type="ARBA" id="ARBA00023125"/>
    </source>
</evidence>
<dbReference type="GO" id="GO:0003677">
    <property type="term" value="F:DNA binding"/>
    <property type="evidence" value="ECO:0007669"/>
    <property type="project" value="UniProtKB-KW"/>
</dbReference>
<feature type="compositionally biased region" description="Basic and acidic residues" evidence="7">
    <location>
        <begin position="233"/>
        <end position="242"/>
    </location>
</feature>
<dbReference type="SMR" id="A0A2C9V990"/>
<comment type="function">
    <text evidence="6">Component of the sequence-specific heterotrimeric transcription factor (NF-Y) which specifically recognizes a 5'-CCAAT-3' box motif found in the promoters of its target genes.</text>
</comment>
<sequence>MAVKTLYFKEHEEIVHNPIGQLLSVPSMPWWNAFGSQSSYGESCALFKPSSMEQPPTGEDQLSSMKQARRAIEQGIDKGNITQFTIFPGDCKSLGDGQKTPQTAISLQTSLPEYHAHIDQGFGQPMIYAKYPGVDGSYGVFSTYGPQVLGRIMLPMNMTTDDGPIFVNPKQYHGIIRRRKTRAKAVLLENKSTRNRKSYMHLSRHLHAMRRPRGTGGRFLNTKTSDNGIGKTEATKAGDAKISKSTGSQSSEVVQLDSGTLNSSTEANGGGSSLSGSEVTSMYTRRDLDYFSINFLASQVPSFSLMMDSGHNNVMPTKWVAAADDCCNLKV</sequence>
<dbReference type="OrthoDB" id="1097733at2759"/>
<reference evidence="9" key="1">
    <citation type="journal article" date="2016" name="Nat. Biotechnol.">
        <title>Sequencing wild and cultivated cassava and related species reveals extensive interspecific hybridization and genetic diversity.</title>
        <authorList>
            <person name="Bredeson J.V."/>
            <person name="Lyons J.B."/>
            <person name="Prochnik S.E."/>
            <person name="Wu G.A."/>
            <person name="Ha C.M."/>
            <person name="Edsinger-Gonzales E."/>
            <person name="Grimwood J."/>
            <person name="Schmutz J."/>
            <person name="Rabbi I.Y."/>
            <person name="Egesi C."/>
            <person name="Nauluvula P."/>
            <person name="Lebot V."/>
            <person name="Ndunguru J."/>
            <person name="Mkamilo G."/>
            <person name="Bart R.S."/>
            <person name="Setter T.L."/>
            <person name="Gleadow R.M."/>
            <person name="Kulakow P."/>
            <person name="Ferguson M.E."/>
            <person name="Rounsley S."/>
            <person name="Rokhsar D.S."/>
        </authorList>
    </citation>
    <scope>NUCLEOTIDE SEQUENCE [LARGE SCALE GENOMIC DNA]</scope>
    <source>
        <strain evidence="9">cv. AM560-2</strain>
    </source>
</reference>
<dbReference type="PROSITE" id="PS51152">
    <property type="entry name" value="NFYA_HAP2_2"/>
    <property type="match status" value="1"/>
</dbReference>
<evidence type="ECO:0000256" key="7">
    <source>
        <dbReference type="SAM" id="MobiDB-lite"/>
    </source>
</evidence>
<organism evidence="8 9">
    <name type="scientific">Manihot esculenta</name>
    <name type="common">Cassava</name>
    <name type="synonym">Jatropha manihot</name>
    <dbReference type="NCBI Taxonomy" id="3983"/>
    <lineage>
        <taxon>Eukaryota</taxon>
        <taxon>Viridiplantae</taxon>
        <taxon>Streptophyta</taxon>
        <taxon>Embryophyta</taxon>
        <taxon>Tracheophyta</taxon>
        <taxon>Spermatophyta</taxon>
        <taxon>Magnoliopsida</taxon>
        <taxon>eudicotyledons</taxon>
        <taxon>Gunneridae</taxon>
        <taxon>Pentapetalae</taxon>
        <taxon>rosids</taxon>
        <taxon>fabids</taxon>
        <taxon>Malpighiales</taxon>
        <taxon>Euphorbiaceae</taxon>
        <taxon>Crotonoideae</taxon>
        <taxon>Manihoteae</taxon>
        <taxon>Manihot</taxon>
    </lineage>
</organism>
<dbReference type="GO" id="GO:0000981">
    <property type="term" value="F:DNA-binding transcription factor activity, RNA polymerase II-specific"/>
    <property type="evidence" value="ECO:0000318"/>
    <property type="project" value="GO_Central"/>
</dbReference>
<proteinExistence type="inferred from homology"/>
<keyword evidence="2 6" id="KW-0805">Transcription regulation</keyword>
<dbReference type="AlphaFoldDB" id="A0A2C9V990"/>
<dbReference type="GO" id="GO:0005634">
    <property type="term" value="C:nucleus"/>
    <property type="evidence" value="ECO:0007669"/>
    <property type="project" value="UniProtKB-SubCell"/>
</dbReference>
<dbReference type="PANTHER" id="PTHR12632">
    <property type="entry name" value="TRANSCRIPTION FACTOR NF-Y ALPHA-RELATED"/>
    <property type="match status" value="1"/>
</dbReference>
<comment type="similarity">
    <text evidence="6">Belongs to the NFYA/HAP2 subunit family.</text>
</comment>
<evidence type="ECO:0000313" key="8">
    <source>
        <dbReference type="EMBL" id="OAY40725.1"/>
    </source>
</evidence>
<dbReference type="STRING" id="3983.A0A2C9V990"/>
<dbReference type="Pfam" id="PF02045">
    <property type="entry name" value="CBFB_NFYA"/>
    <property type="match status" value="1"/>
</dbReference>
<protein>
    <recommendedName>
        <fullName evidence="6">Nuclear transcription factor Y subunit</fullName>
    </recommendedName>
</protein>
<dbReference type="Proteomes" id="UP000091857">
    <property type="component" value="Chromosome 9"/>
</dbReference>
<dbReference type="Gene3D" id="6.10.250.2430">
    <property type="match status" value="1"/>
</dbReference>
<feature type="region of interest" description="Disordered" evidence="7">
    <location>
        <begin position="211"/>
        <end position="278"/>
    </location>
</feature>
<comment type="subcellular location">
    <subcellularLocation>
        <location evidence="1 6">Nucleus</location>
    </subcellularLocation>
</comment>
<dbReference type="PRINTS" id="PR00616">
    <property type="entry name" value="CCAATSUBUNTB"/>
</dbReference>
<comment type="subunit">
    <text evidence="6">Heterotrimer.</text>
</comment>
<dbReference type="Gramene" id="Manes.09G044200.1.v8.1">
    <property type="protein sequence ID" value="Manes.09G044200.1.v8.1.CDS"/>
    <property type="gene ID" value="Manes.09G044200.v8.1"/>
</dbReference>
<keyword evidence="5 6" id="KW-0539">Nucleus</keyword>
<comment type="caution">
    <text evidence="8">The sequence shown here is derived from an EMBL/GenBank/DDBJ whole genome shotgun (WGS) entry which is preliminary data.</text>
</comment>
<dbReference type="InterPro" id="IPR001289">
    <property type="entry name" value="NFYA"/>
</dbReference>
<dbReference type="GO" id="GO:0006357">
    <property type="term" value="P:regulation of transcription by RNA polymerase II"/>
    <property type="evidence" value="ECO:0000318"/>
    <property type="project" value="GO_Central"/>
</dbReference>
<evidence type="ECO:0000256" key="4">
    <source>
        <dbReference type="ARBA" id="ARBA00023163"/>
    </source>
</evidence>